<evidence type="ECO:0000313" key="3">
    <source>
        <dbReference type="Proteomes" id="UP001303902"/>
    </source>
</evidence>
<proteinExistence type="predicted"/>
<accession>A0ABZ0L5V8</accession>
<sequence length="94" mass="10388">MNNPYNNQTSQNTESPEIYAARLALIGSALSTLGDGLQAIAAGIALQELEKSKQASETPQNPSSELDQTSELEKMQKQIDRLANKIERMERLVR</sequence>
<name>A0ABZ0L5V8_9BACL</name>
<dbReference type="Proteomes" id="UP001303902">
    <property type="component" value="Chromosome"/>
</dbReference>
<keyword evidence="3" id="KW-1185">Reference proteome</keyword>
<organism evidence="2 3">
    <name type="scientific">Sporosarcina oncorhynchi</name>
    <dbReference type="NCBI Taxonomy" id="3056444"/>
    <lineage>
        <taxon>Bacteria</taxon>
        <taxon>Bacillati</taxon>
        <taxon>Bacillota</taxon>
        <taxon>Bacilli</taxon>
        <taxon>Bacillales</taxon>
        <taxon>Caryophanaceae</taxon>
        <taxon>Sporosarcina</taxon>
    </lineage>
</organism>
<dbReference type="EMBL" id="CP129118">
    <property type="protein sequence ID" value="WOV87870.1"/>
    <property type="molecule type" value="Genomic_DNA"/>
</dbReference>
<feature type="compositionally biased region" description="Polar residues" evidence="1">
    <location>
        <begin position="55"/>
        <end position="69"/>
    </location>
</feature>
<reference evidence="2 3" key="1">
    <citation type="submission" date="2023-06" db="EMBL/GenBank/DDBJ databases">
        <title>Sporosarcina sp. nov., isolated from Korean tranditional fermented seafood 'Jeotgal'.</title>
        <authorList>
            <person name="Yang A.I."/>
            <person name="Shin N.-R."/>
        </authorList>
    </citation>
    <scope>NUCLEOTIDE SEQUENCE [LARGE SCALE GENOMIC DNA]</scope>
    <source>
        <strain evidence="2 3">T2O-4</strain>
    </source>
</reference>
<dbReference type="RefSeq" id="WP_317968378.1">
    <property type="nucleotide sequence ID" value="NZ_CP129118.1"/>
</dbReference>
<evidence type="ECO:0000256" key="1">
    <source>
        <dbReference type="SAM" id="MobiDB-lite"/>
    </source>
</evidence>
<evidence type="ECO:0000313" key="2">
    <source>
        <dbReference type="EMBL" id="WOV87870.1"/>
    </source>
</evidence>
<dbReference type="GO" id="GO:0003743">
    <property type="term" value="F:translation initiation factor activity"/>
    <property type="evidence" value="ECO:0007669"/>
    <property type="project" value="UniProtKB-KW"/>
</dbReference>
<protein>
    <submittedName>
        <fullName evidence="2">Translation initiation factor 2</fullName>
    </submittedName>
</protein>
<keyword evidence="2" id="KW-0396">Initiation factor</keyword>
<gene>
    <name evidence="2" type="ORF">QWT69_01765</name>
</gene>
<feature type="region of interest" description="Disordered" evidence="1">
    <location>
        <begin position="51"/>
        <end position="74"/>
    </location>
</feature>
<keyword evidence="2" id="KW-0648">Protein biosynthesis</keyword>